<dbReference type="EMBL" id="JAWDGP010006482">
    <property type="protein sequence ID" value="KAK3740185.1"/>
    <property type="molecule type" value="Genomic_DNA"/>
</dbReference>
<evidence type="ECO:0000313" key="2">
    <source>
        <dbReference type="Proteomes" id="UP001283361"/>
    </source>
</evidence>
<dbReference type="AlphaFoldDB" id="A0AAE0YCU2"/>
<protein>
    <submittedName>
        <fullName evidence="1">Uncharacterized protein</fullName>
    </submittedName>
</protein>
<keyword evidence="2" id="KW-1185">Reference proteome</keyword>
<sequence length="59" mass="6875">MNNYKTKYDRLIATNLELHWLKGQQRISPKVYKSLPYSLRVSSLRSPSIPPYGLLVSPR</sequence>
<proteinExistence type="predicted"/>
<reference evidence="1" key="1">
    <citation type="journal article" date="2023" name="G3 (Bethesda)">
        <title>A reference genome for the long-term kleptoplast-retaining sea slug Elysia crispata morphotype clarki.</title>
        <authorList>
            <person name="Eastman K.E."/>
            <person name="Pendleton A.L."/>
            <person name="Shaikh M.A."/>
            <person name="Suttiyut T."/>
            <person name="Ogas R."/>
            <person name="Tomko P."/>
            <person name="Gavelis G."/>
            <person name="Widhalm J.R."/>
            <person name="Wisecaver J.H."/>
        </authorList>
    </citation>
    <scope>NUCLEOTIDE SEQUENCE</scope>
    <source>
        <strain evidence="1">ECLA1</strain>
    </source>
</reference>
<comment type="caution">
    <text evidence="1">The sequence shown here is derived from an EMBL/GenBank/DDBJ whole genome shotgun (WGS) entry which is preliminary data.</text>
</comment>
<dbReference type="Proteomes" id="UP001283361">
    <property type="component" value="Unassembled WGS sequence"/>
</dbReference>
<organism evidence="1 2">
    <name type="scientific">Elysia crispata</name>
    <name type="common">lettuce slug</name>
    <dbReference type="NCBI Taxonomy" id="231223"/>
    <lineage>
        <taxon>Eukaryota</taxon>
        <taxon>Metazoa</taxon>
        <taxon>Spiralia</taxon>
        <taxon>Lophotrochozoa</taxon>
        <taxon>Mollusca</taxon>
        <taxon>Gastropoda</taxon>
        <taxon>Heterobranchia</taxon>
        <taxon>Euthyneura</taxon>
        <taxon>Panpulmonata</taxon>
        <taxon>Sacoglossa</taxon>
        <taxon>Placobranchoidea</taxon>
        <taxon>Plakobranchidae</taxon>
        <taxon>Elysia</taxon>
    </lineage>
</organism>
<evidence type="ECO:0000313" key="1">
    <source>
        <dbReference type="EMBL" id="KAK3740185.1"/>
    </source>
</evidence>
<name>A0AAE0YCU2_9GAST</name>
<accession>A0AAE0YCU2</accession>
<gene>
    <name evidence="1" type="ORF">RRG08_054209</name>
</gene>